<evidence type="ECO:0000256" key="5">
    <source>
        <dbReference type="SAM" id="Phobius"/>
    </source>
</evidence>
<name>A0A1F6C5Y8_9BACT</name>
<reference evidence="6 7" key="1">
    <citation type="journal article" date="2016" name="Nat. Commun.">
        <title>Thousands of microbial genomes shed light on interconnected biogeochemical processes in an aquifer system.</title>
        <authorList>
            <person name="Anantharaman K."/>
            <person name="Brown C.T."/>
            <person name="Hug L.A."/>
            <person name="Sharon I."/>
            <person name="Castelle C.J."/>
            <person name="Probst A.J."/>
            <person name="Thomas B.C."/>
            <person name="Singh A."/>
            <person name="Wilkins M.J."/>
            <person name="Karaoz U."/>
            <person name="Brodie E.L."/>
            <person name="Williams K.H."/>
            <person name="Hubbard S.S."/>
            <person name="Banfield J.F."/>
        </authorList>
    </citation>
    <scope>NUCLEOTIDE SEQUENCE [LARGE SCALE GENOMIC DNA]</scope>
</reference>
<evidence type="ECO:0000313" key="6">
    <source>
        <dbReference type="EMBL" id="OGG44492.1"/>
    </source>
</evidence>
<evidence type="ECO:0000256" key="3">
    <source>
        <dbReference type="ARBA" id="ARBA00022989"/>
    </source>
</evidence>
<sequence length="220" mass="23790">MVLGANDGLVSILGFVAGAYGATQNNFLVFITGVIAMVAASISMGAGVFLSARAEREFYDGEKKRELFEMKELPEAETEEIRQIYKAKGFEGAELESIVKRIVSRDDLWLKTMMLEELHLIEPSSGGEWKSGLATMGAFVAAALVPLLPYLILRDTSAFWVSIMLTIMTLFAAGAVKTWVTGYLWFRAGLEMALVGGAAAGVGYFVGVLLEPFLGTKISV</sequence>
<keyword evidence="2 5" id="KW-0812">Transmembrane</keyword>
<dbReference type="GO" id="GO:0012505">
    <property type="term" value="C:endomembrane system"/>
    <property type="evidence" value="ECO:0007669"/>
    <property type="project" value="UniProtKB-SubCell"/>
</dbReference>
<comment type="subcellular location">
    <subcellularLocation>
        <location evidence="1">Endomembrane system</location>
        <topology evidence="1">Multi-pass membrane protein</topology>
    </subcellularLocation>
</comment>
<keyword evidence="4 5" id="KW-0472">Membrane</keyword>
<evidence type="ECO:0000313" key="7">
    <source>
        <dbReference type="Proteomes" id="UP000178249"/>
    </source>
</evidence>
<dbReference type="EMBL" id="MFKP01000008">
    <property type="protein sequence ID" value="OGG44492.1"/>
    <property type="molecule type" value="Genomic_DNA"/>
</dbReference>
<dbReference type="GO" id="GO:0005384">
    <property type="term" value="F:manganese ion transmembrane transporter activity"/>
    <property type="evidence" value="ECO:0007669"/>
    <property type="project" value="InterPro"/>
</dbReference>
<feature type="transmembrane region" description="Helical" evidence="5">
    <location>
        <begin position="27"/>
        <end position="50"/>
    </location>
</feature>
<protein>
    <recommendedName>
        <fullName evidence="8">Iron transporter</fullName>
    </recommendedName>
</protein>
<dbReference type="Pfam" id="PF01988">
    <property type="entry name" value="VIT1"/>
    <property type="match status" value="1"/>
</dbReference>
<comment type="caution">
    <text evidence="6">The sequence shown here is derived from an EMBL/GenBank/DDBJ whole genome shotgun (WGS) entry which is preliminary data.</text>
</comment>
<evidence type="ECO:0000256" key="2">
    <source>
        <dbReference type="ARBA" id="ARBA00022692"/>
    </source>
</evidence>
<evidence type="ECO:0008006" key="8">
    <source>
        <dbReference type="Google" id="ProtNLM"/>
    </source>
</evidence>
<dbReference type="PANTHER" id="PTHR31851">
    <property type="entry name" value="FE(2+)/MN(2+) TRANSPORTER PCL1"/>
    <property type="match status" value="1"/>
</dbReference>
<evidence type="ECO:0000256" key="1">
    <source>
        <dbReference type="ARBA" id="ARBA00004127"/>
    </source>
</evidence>
<evidence type="ECO:0000256" key="4">
    <source>
        <dbReference type="ARBA" id="ARBA00023136"/>
    </source>
</evidence>
<gene>
    <name evidence="6" type="ORF">A2841_00225</name>
</gene>
<organism evidence="6 7">
    <name type="scientific">Candidatus Kaiserbacteria bacterium RIFCSPHIGHO2_01_FULL_48_10</name>
    <dbReference type="NCBI Taxonomy" id="1798476"/>
    <lineage>
        <taxon>Bacteria</taxon>
        <taxon>Candidatus Kaiseribacteriota</taxon>
    </lineage>
</organism>
<dbReference type="GO" id="GO:0030026">
    <property type="term" value="P:intracellular manganese ion homeostasis"/>
    <property type="evidence" value="ECO:0007669"/>
    <property type="project" value="InterPro"/>
</dbReference>
<accession>A0A1F6C5Y8</accession>
<feature type="transmembrane region" description="Helical" evidence="5">
    <location>
        <begin position="158"/>
        <end position="180"/>
    </location>
</feature>
<proteinExistence type="predicted"/>
<feature type="transmembrane region" description="Helical" evidence="5">
    <location>
        <begin position="133"/>
        <end position="152"/>
    </location>
</feature>
<feature type="transmembrane region" description="Helical" evidence="5">
    <location>
        <begin position="192"/>
        <end position="210"/>
    </location>
</feature>
<dbReference type="Proteomes" id="UP000178249">
    <property type="component" value="Unassembled WGS sequence"/>
</dbReference>
<dbReference type="InterPro" id="IPR008217">
    <property type="entry name" value="Ccc1_fam"/>
</dbReference>
<keyword evidence="3 5" id="KW-1133">Transmembrane helix</keyword>
<dbReference type="AlphaFoldDB" id="A0A1F6C5Y8"/>